<evidence type="ECO:0000313" key="2">
    <source>
        <dbReference type="Proteomes" id="UP001500466"/>
    </source>
</evidence>
<dbReference type="RefSeq" id="WP_345675452.1">
    <property type="nucleotide sequence ID" value="NZ_BAABHS010000007.1"/>
</dbReference>
<reference evidence="2" key="1">
    <citation type="journal article" date="2019" name="Int. J. Syst. Evol. Microbiol.">
        <title>The Global Catalogue of Microorganisms (GCM) 10K type strain sequencing project: providing services to taxonomists for standard genome sequencing and annotation.</title>
        <authorList>
            <consortium name="The Broad Institute Genomics Platform"/>
            <consortium name="The Broad Institute Genome Sequencing Center for Infectious Disease"/>
            <person name="Wu L."/>
            <person name="Ma J."/>
        </authorList>
    </citation>
    <scope>NUCLEOTIDE SEQUENCE [LARGE SCALE GENOMIC DNA]</scope>
    <source>
        <strain evidence="2">JCM 17986</strain>
    </source>
</reference>
<organism evidence="1 2">
    <name type="scientific">Yinghuangia aomiensis</name>
    <dbReference type="NCBI Taxonomy" id="676205"/>
    <lineage>
        <taxon>Bacteria</taxon>
        <taxon>Bacillati</taxon>
        <taxon>Actinomycetota</taxon>
        <taxon>Actinomycetes</taxon>
        <taxon>Kitasatosporales</taxon>
        <taxon>Streptomycetaceae</taxon>
        <taxon>Yinghuangia</taxon>
    </lineage>
</organism>
<protein>
    <submittedName>
        <fullName evidence="1">Uncharacterized protein</fullName>
    </submittedName>
</protein>
<proteinExistence type="predicted"/>
<name>A0ABP9H5J0_9ACTN</name>
<evidence type="ECO:0000313" key="1">
    <source>
        <dbReference type="EMBL" id="GAA4960548.1"/>
    </source>
</evidence>
<accession>A0ABP9H5J0</accession>
<dbReference type="Proteomes" id="UP001500466">
    <property type="component" value="Unassembled WGS sequence"/>
</dbReference>
<gene>
    <name evidence="1" type="ORF">GCM10023205_24820</name>
</gene>
<dbReference type="EMBL" id="BAABHS010000007">
    <property type="protein sequence ID" value="GAA4960548.1"/>
    <property type="molecule type" value="Genomic_DNA"/>
</dbReference>
<sequence>MSVYEFPNETAAEAWTTAMSWNDEDVCRVGYLTLTWTTCDQQRTPIATREQLCGLTQSMAPA</sequence>
<keyword evidence="2" id="KW-1185">Reference proteome</keyword>
<comment type="caution">
    <text evidence="1">The sequence shown here is derived from an EMBL/GenBank/DDBJ whole genome shotgun (WGS) entry which is preliminary data.</text>
</comment>